<accession>A0A834GBY3</accession>
<comment type="subcellular location">
    <subcellularLocation>
        <location evidence="1">Cytoplasm</location>
    </subcellularLocation>
</comment>
<evidence type="ECO:0000256" key="1">
    <source>
        <dbReference type="ARBA" id="ARBA00004496"/>
    </source>
</evidence>
<dbReference type="InterPro" id="IPR008271">
    <property type="entry name" value="Ser/Thr_kinase_AS"/>
</dbReference>
<keyword evidence="4" id="KW-0808">Transferase</keyword>
<evidence type="ECO:0000259" key="7">
    <source>
        <dbReference type="PROSITE" id="PS50011"/>
    </source>
</evidence>
<dbReference type="GO" id="GO:0005524">
    <property type="term" value="F:ATP binding"/>
    <property type="evidence" value="ECO:0007669"/>
    <property type="project" value="InterPro"/>
</dbReference>
<dbReference type="PIRSF" id="PIRSF000654">
    <property type="entry name" value="Integrin-linked_kinase"/>
    <property type="match status" value="1"/>
</dbReference>
<sequence>MKEGNEGFVRADQIDLKSIDEQLQRHLSRAWTMEKNKKEQQHGGGGGEEEEEGEEHHHRRHRNVRRPTTRQDWEIDPSKLIIKSVIARGSFGTVHRGFYDGLDVAVKLLDWGEEGQRTEAEITSLRADFTQEVVVWHKLDHPNVTKVLIMSQLWQWKYLHETCTHHFHVGLLLQFIGATLGTPELNIQTDNGHIDMPRNVCCVVVEYLPGGTLKSFLIKSRRRKLAFKVVIQLALDLARGLSYLHSKKIVHRDVKTENMLLDKTRTVKIADFGVARVEASNPNDMTGETGTLGYMAPEVLNGNPYNRKCDVYSFGICLWEIYCCDMPYPDLSFSEVTSAVVCQDLRPEIPRCCPSSIANVMKRCWDANPDKRPEMDEVVPMLEAIDTSKGGGMIPLDQSQGCFCFRRHRGP</sequence>
<dbReference type="PROSITE" id="PS50011">
    <property type="entry name" value="PROTEIN_KINASE_DOM"/>
    <property type="match status" value="1"/>
</dbReference>
<dbReference type="PANTHER" id="PTHR44329">
    <property type="entry name" value="SERINE/THREONINE-PROTEIN KINASE TNNI3K-RELATED"/>
    <property type="match status" value="1"/>
</dbReference>
<evidence type="ECO:0000256" key="6">
    <source>
        <dbReference type="SAM" id="MobiDB-lite"/>
    </source>
</evidence>
<dbReference type="AlphaFoldDB" id="A0A834GBY3"/>
<dbReference type="InterPro" id="IPR051681">
    <property type="entry name" value="Ser/Thr_Kinases-Pseudokinases"/>
</dbReference>
<evidence type="ECO:0000256" key="5">
    <source>
        <dbReference type="ARBA" id="ARBA00022553"/>
    </source>
</evidence>
<keyword evidence="5" id="KW-0597">Phosphoprotein</keyword>
<feature type="compositionally biased region" description="Basic residues" evidence="6">
    <location>
        <begin position="57"/>
        <end position="68"/>
    </location>
</feature>
<dbReference type="Pfam" id="PF07714">
    <property type="entry name" value="PK_Tyr_Ser-Thr"/>
    <property type="match status" value="1"/>
</dbReference>
<proteinExistence type="predicted"/>
<evidence type="ECO:0000256" key="2">
    <source>
        <dbReference type="ARBA" id="ARBA00012513"/>
    </source>
</evidence>
<evidence type="ECO:0000256" key="4">
    <source>
        <dbReference type="ARBA" id="ARBA00022527"/>
    </source>
</evidence>
<dbReference type="OrthoDB" id="4062651at2759"/>
<feature type="compositionally biased region" description="Basic and acidic residues" evidence="6">
    <location>
        <begin position="32"/>
        <end position="41"/>
    </location>
</feature>
<dbReference type="InterPro" id="IPR011009">
    <property type="entry name" value="Kinase-like_dom_sf"/>
</dbReference>
<dbReference type="PRINTS" id="PR00109">
    <property type="entry name" value="TYRKINASE"/>
</dbReference>
<dbReference type="InterPro" id="IPR001245">
    <property type="entry name" value="Ser-Thr/Tyr_kinase_cat_dom"/>
</dbReference>
<evidence type="ECO:0000313" key="9">
    <source>
        <dbReference type="Proteomes" id="UP000626092"/>
    </source>
</evidence>
<feature type="domain" description="Protein kinase" evidence="7">
    <location>
        <begin position="80"/>
        <end position="382"/>
    </location>
</feature>
<dbReference type="SMART" id="SM00220">
    <property type="entry name" value="S_TKc"/>
    <property type="match status" value="1"/>
</dbReference>
<feature type="region of interest" description="Disordered" evidence="6">
    <location>
        <begin position="27"/>
        <end position="69"/>
    </location>
</feature>
<dbReference type="InterPro" id="IPR000719">
    <property type="entry name" value="Prot_kinase_dom"/>
</dbReference>
<keyword evidence="4" id="KW-0418">Kinase</keyword>
<name>A0A834GBY3_RHOSS</name>
<reference evidence="8" key="1">
    <citation type="submission" date="2019-11" db="EMBL/GenBank/DDBJ databases">
        <authorList>
            <person name="Liu Y."/>
            <person name="Hou J."/>
            <person name="Li T.-Q."/>
            <person name="Guan C.-H."/>
            <person name="Wu X."/>
            <person name="Wu H.-Z."/>
            <person name="Ling F."/>
            <person name="Zhang R."/>
            <person name="Shi X.-G."/>
            <person name="Ren J.-P."/>
            <person name="Chen E.-F."/>
            <person name="Sun J.-M."/>
        </authorList>
    </citation>
    <scope>NUCLEOTIDE SEQUENCE</scope>
    <source>
        <strain evidence="8">Adult_tree_wgs_1</strain>
        <tissue evidence="8">Leaves</tissue>
    </source>
</reference>
<dbReference type="EC" id="2.7.11.1" evidence="2"/>
<dbReference type="Gene3D" id="1.10.510.10">
    <property type="entry name" value="Transferase(Phosphotransferase) domain 1"/>
    <property type="match status" value="1"/>
</dbReference>
<dbReference type="PROSITE" id="PS00108">
    <property type="entry name" value="PROTEIN_KINASE_ST"/>
    <property type="match status" value="1"/>
</dbReference>
<dbReference type="FunFam" id="1.10.510.10:FF:000310">
    <property type="entry name" value="Serine/threonine-protein kinase HT1"/>
    <property type="match status" value="1"/>
</dbReference>
<dbReference type="PANTHER" id="PTHR44329:SF160">
    <property type="entry name" value="OS05G0577700 PROTEIN"/>
    <property type="match status" value="1"/>
</dbReference>
<comment type="caution">
    <text evidence="8">The sequence shown here is derived from an EMBL/GenBank/DDBJ whole genome shotgun (WGS) entry which is preliminary data.</text>
</comment>
<dbReference type="GO" id="GO:0005886">
    <property type="term" value="C:plasma membrane"/>
    <property type="evidence" value="ECO:0007669"/>
    <property type="project" value="TreeGrafter"/>
</dbReference>
<dbReference type="Gene3D" id="3.30.200.20">
    <property type="entry name" value="Phosphorylase Kinase, domain 1"/>
    <property type="match status" value="1"/>
</dbReference>
<dbReference type="SUPFAM" id="SSF56112">
    <property type="entry name" value="Protein kinase-like (PK-like)"/>
    <property type="match status" value="1"/>
</dbReference>
<keyword evidence="4" id="KW-0723">Serine/threonine-protein kinase</keyword>
<organism evidence="8 9">
    <name type="scientific">Rhododendron simsii</name>
    <name type="common">Sims's rhododendron</name>
    <dbReference type="NCBI Taxonomy" id="118357"/>
    <lineage>
        <taxon>Eukaryota</taxon>
        <taxon>Viridiplantae</taxon>
        <taxon>Streptophyta</taxon>
        <taxon>Embryophyta</taxon>
        <taxon>Tracheophyta</taxon>
        <taxon>Spermatophyta</taxon>
        <taxon>Magnoliopsida</taxon>
        <taxon>eudicotyledons</taxon>
        <taxon>Gunneridae</taxon>
        <taxon>Pentapetalae</taxon>
        <taxon>asterids</taxon>
        <taxon>Ericales</taxon>
        <taxon>Ericaceae</taxon>
        <taxon>Ericoideae</taxon>
        <taxon>Rhodoreae</taxon>
        <taxon>Rhododendron</taxon>
    </lineage>
</organism>
<gene>
    <name evidence="8" type="ORF">RHSIM_Rhsim10G0022900</name>
</gene>
<dbReference type="GO" id="GO:0005737">
    <property type="term" value="C:cytoplasm"/>
    <property type="evidence" value="ECO:0007669"/>
    <property type="project" value="UniProtKB-SubCell"/>
</dbReference>
<dbReference type="GO" id="GO:0004674">
    <property type="term" value="F:protein serine/threonine kinase activity"/>
    <property type="evidence" value="ECO:0007669"/>
    <property type="project" value="UniProtKB-KW"/>
</dbReference>
<keyword evidence="9" id="KW-1185">Reference proteome</keyword>
<evidence type="ECO:0000256" key="3">
    <source>
        <dbReference type="ARBA" id="ARBA00022490"/>
    </source>
</evidence>
<dbReference type="CDD" id="cd13999">
    <property type="entry name" value="STKc_MAP3K-like"/>
    <property type="match status" value="1"/>
</dbReference>
<dbReference type="Proteomes" id="UP000626092">
    <property type="component" value="Unassembled WGS sequence"/>
</dbReference>
<keyword evidence="3" id="KW-0963">Cytoplasm</keyword>
<evidence type="ECO:0000313" key="8">
    <source>
        <dbReference type="EMBL" id="KAF7130312.1"/>
    </source>
</evidence>
<protein>
    <recommendedName>
        <fullName evidence="2">non-specific serine/threonine protein kinase</fullName>
        <ecNumber evidence="2">2.7.11.1</ecNumber>
    </recommendedName>
</protein>
<dbReference type="EMBL" id="WJXA01000010">
    <property type="protein sequence ID" value="KAF7130312.1"/>
    <property type="molecule type" value="Genomic_DNA"/>
</dbReference>